<dbReference type="Gene3D" id="2.115.10.20">
    <property type="entry name" value="Glycosyl hydrolase domain, family 43"/>
    <property type="match status" value="1"/>
</dbReference>
<dbReference type="InterPro" id="IPR023296">
    <property type="entry name" value="Glyco_hydro_beta-prop_sf"/>
</dbReference>
<name>X0RWC6_9ZZZZ</name>
<reference evidence="1" key="1">
    <citation type="journal article" date="2014" name="Front. Microbiol.">
        <title>High frequency of phylogenetically diverse reductive dehalogenase-homologous genes in deep subseafloor sedimentary metagenomes.</title>
        <authorList>
            <person name="Kawai M."/>
            <person name="Futagami T."/>
            <person name="Toyoda A."/>
            <person name="Takaki Y."/>
            <person name="Nishi S."/>
            <person name="Hori S."/>
            <person name="Arai W."/>
            <person name="Tsubouchi T."/>
            <person name="Morono Y."/>
            <person name="Uchiyama I."/>
            <person name="Ito T."/>
            <person name="Fujiyama A."/>
            <person name="Inagaki F."/>
            <person name="Takami H."/>
        </authorList>
    </citation>
    <scope>NUCLEOTIDE SEQUENCE</scope>
    <source>
        <strain evidence="1">Expedition CK06-06</strain>
    </source>
</reference>
<dbReference type="EMBL" id="BARS01001533">
    <property type="protein sequence ID" value="GAF73098.1"/>
    <property type="molecule type" value="Genomic_DNA"/>
</dbReference>
<comment type="caution">
    <text evidence="1">The sequence shown here is derived from an EMBL/GenBank/DDBJ whole genome shotgun (WGS) entry which is preliminary data.</text>
</comment>
<gene>
    <name evidence="1" type="ORF">S01H1_02966</name>
</gene>
<proteinExistence type="predicted"/>
<protein>
    <submittedName>
        <fullName evidence="1">Uncharacterized protein</fullName>
    </submittedName>
</protein>
<accession>X0RWC6</accession>
<sequence length="61" mass="6616">MKVRLFERSSHNPIIAPLDLPFPAAAVLNPGAAEHDGDVVLLLRIEDHAGHSNIHVARSKT</sequence>
<dbReference type="AlphaFoldDB" id="X0RWC6"/>
<organism evidence="1">
    <name type="scientific">marine sediment metagenome</name>
    <dbReference type="NCBI Taxonomy" id="412755"/>
    <lineage>
        <taxon>unclassified sequences</taxon>
        <taxon>metagenomes</taxon>
        <taxon>ecological metagenomes</taxon>
    </lineage>
</organism>
<dbReference type="SUPFAM" id="SSF75005">
    <property type="entry name" value="Arabinanase/levansucrase/invertase"/>
    <property type="match status" value="1"/>
</dbReference>
<feature type="non-terminal residue" evidence="1">
    <location>
        <position position="61"/>
    </location>
</feature>
<evidence type="ECO:0000313" key="1">
    <source>
        <dbReference type="EMBL" id="GAF73098.1"/>
    </source>
</evidence>